<protein>
    <submittedName>
        <fullName evidence="2">Uncharacterized protein</fullName>
    </submittedName>
</protein>
<evidence type="ECO:0000313" key="2">
    <source>
        <dbReference type="EMBL" id="MBW80897.1"/>
    </source>
</evidence>
<accession>A0A2P2II95</accession>
<dbReference type="AlphaFoldDB" id="A0A2P2II95"/>
<keyword evidence="1" id="KW-1133">Transmembrane helix</keyword>
<proteinExistence type="predicted"/>
<dbReference type="EMBL" id="GGEC01000414">
    <property type="protein sequence ID" value="MBW80897.1"/>
    <property type="molecule type" value="Transcribed_RNA"/>
</dbReference>
<sequence>MPREPYSISRRGHLSGRIHLFLLRGIKLSILCLLKKVLILQFTSSCRHNLMYQLYSTLCHGYSIHVQ</sequence>
<name>A0A2P2II95_RHIMU</name>
<keyword evidence="1" id="KW-0812">Transmembrane</keyword>
<evidence type="ECO:0000256" key="1">
    <source>
        <dbReference type="SAM" id="Phobius"/>
    </source>
</evidence>
<reference evidence="2" key="1">
    <citation type="submission" date="2018-02" db="EMBL/GenBank/DDBJ databases">
        <title>Rhizophora mucronata_Transcriptome.</title>
        <authorList>
            <person name="Meera S.P."/>
            <person name="Sreeshan A."/>
            <person name="Augustine A."/>
        </authorList>
    </citation>
    <scope>NUCLEOTIDE SEQUENCE</scope>
    <source>
        <tissue evidence="2">Leaf</tissue>
    </source>
</reference>
<feature type="transmembrane region" description="Helical" evidence="1">
    <location>
        <begin position="21"/>
        <end position="42"/>
    </location>
</feature>
<organism evidence="2">
    <name type="scientific">Rhizophora mucronata</name>
    <name type="common">Asiatic mangrove</name>
    <dbReference type="NCBI Taxonomy" id="61149"/>
    <lineage>
        <taxon>Eukaryota</taxon>
        <taxon>Viridiplantae</taxon>
        <taxon>Streptophyta</taxon>
        <taxon>Embryophyta</taxon>
        <taxon>Tracheophyta</taxon>
        <taxon>Spermatophyta</taxon>
        <taxon>Magnoliopsida</taxon>
        <taxon>eudicotyledons</taxon>
        <taxon>Gunneridae</taxon>
        <taxon>Pentapetalae</taxon>
        <taxon>rosids</taxon>
        <taxon>fabids</taxon>
        <taxon>Malpighiales</taxon>
        <taxon>Rhizophoraceae</taxon>
        <taxon>Rhizophora</taxon>
    </lineage>
</organism>
<keyword evidence="1" id="KW-0472">Membrane</keyword>